<evidence type="ECO:0000259" key="12">
    <source>
        <dbReference type="Pfam" id="PF02735"/>
    </source>
</evidence>
<evidence type="ECO:0000256" key="2">
    <source>
        <dbReference type="ARBA" id="ARBA00022741"/>
    </source>
</evidence>
<dbReference type="InterPro" id="IPR014893">
    <property type="entry name" value="Ku_PK_bind"/>
</dbReference>
<dbReference type="Gene3D" id="1.10.1600.10">
    <property type="match status" value="1"/>
</dbReference>
<evidence type="ECO:0000313" key="17">
    <source>
        <dbReference type="Proteomes" id="UP000747542"/>
    </source>
</evidence>
<keyword evidence="2" id="KW-0547">Nucleotide-binding</keyword>
<dbReference type="Pfam" id="PF08785">
    <property type="entry name" value="Ku_PK_bind"/>
    <property type="match status" value="1"/>
</dbReference>
<feature type="domain" description="Ku70/Ku80 N-terminal alpha/beta" evidence="14">
    <location>
        <begin position="12"/>
        <end position="159"/>
    </location>
</feature>
<dbReference type="GO" id="GO:0016787">
    <property type="term" value="F:hydrolase activity"/>
    <property type="evidence" value="ECO:0007669"/>
    <property type="project" value="UniProtKB-KW"/>
</dbReference>
<dbReference type="Pfam" id="PF02735">
    <property type="entry name" value="Ku"/>
    <property type="match status" value="1"/>
</dbReference>
<accession>A0A8J5JL70</accession>
<evidence type="ECO:0000256" key="5">
    <source>
        <dbReference type="ARBA" id="ARBA00022806"/>
    </source>
</evidence>
<reference evidence="16" key="1">
    <citation type="journal article" date="2021" name="Sci. Adv.">
        <title>The American lobster genome reveals insights on longevity, neural, and immune adaptations.</title>
        <authorList>
            <person name="Polinski J.M."/>
            <person name="Zimin A.V."/>
            <person name="Clark K.F."/>
            <person name="Kohn A.B."/>
            <person name="Sadowski N."/>
            <person name="Timp W."/>
            <person name="Ptitsyn A."/>
            <person name="Khanna P."/>
            <person name="Romanova D.Y."/>
            <person name="Williams P."/>
            <person name="Greenwood S.J."/>
            <person name="Moroz L.L."/>
            <person name="Walt D.R."/>
            <person name="Bodnar A.G."/>
        </authorList>
    </citation>
    <scope>NUCLEOTIDE SEQUENCE</scope>
    <source>
        <strain evidence="16">GMGI-L3</strain>
    </source>
</reference>
<dbReference type="PANTHER" id="PTHR12604">
    <property type="entry name" value="KU AUTOANTIGEN DNA HELICASE"/>
    <property type="match status" value="1"/>
</dbReference>
<keyword evidence="7" id="KW-0238">DNA-binding</keyword>
<comment type="subcellular location">
    <subcellularLocation>
        <location evidence="1">Nucleus</location>
    </subcellularLocation>
</comment>
<evidence type="ECO:0000259" key="13">
    <source>
        <dbReference type="Pfam" id="PF03730"/>
    </source>
</evidence>
<dbReference type="GO" id="GO:0003690">
    <property type="term" value="F:double-stranded DNA binding"/>
    <property type="evidence" value="ECO:0007669"/>
    <property type="project" value="TreeGrafter"/>
</dbReference>
<dbReference type="GO" id="GO:0000723">
    <property type="term" value="P:telomere maintenance"/>
    <property type="evidence" value="ECO:0007669"/>
    <property type="project" value="TreeGrafter"/>
</dbReference>
<dbReference type="Gene3D" id="2.40.290.10">
    <property type="match status" value="2"/>
</dbReference>
<evidence type="ECO:0000256" key="1">
    <source>
        <dbReference type="ARBA" id="ARBA00004123"/>
    </source>
</evidence>
<dbReference type="GO" id="GO:0042162">
    <property type="term" value="F:telomeric DNA binding"/>
    <property type="evidence" value="ECO:0007669"/>
    <property type="project" value="TreeGrafter"/>
</dbReference>
<feature type="compositionally biased region" description="Acidic residues" evidence="11">
    <location>
        <begin position="168"/>
        <end position="177"/>
    </location>
</feature>
<dbReference type="InterPro" id="IPR005161">
    <property type="entry name" value="Ku_N"/>
</dbReference>
<dbReference type="Gene3D" id="1.25.40.240">
    <property type="entry name" value="Ku, C-terminal domain"/>
    <property type="match status" value="1"/>
</dbReference>
<feature type="domain" description="Ku" evidence="12">
    <location>
        <begin position="321"/>
        <end position="384"/>
    </location>
</feature>
<evidence type="ECO:0000256" key="11">
    <source>
        <dbReference type="SAM" id="MobiDB-lite"/>
    </source>
</evidence>
<dbReference type="GO" id="GO:0006310">
    <property type="term" value="P:DNA recombination"/>
    <property type="evidence" value="ECO:0007669"/>
    <property type="project" value="UniProtKB-KW"/>
</dbReference>
<keyword evidence="4" id="KW-0378">Hydrolase</keyword>
<dbReference type="InterPro" id="IPR006164">
    <property type="entry name" value="DNA_bd_Ku70/Ku80"/>
</dbReference>
<evidence type="ECO:0000256" key="3">
    <source>
        <dbReference type="ARBA" id="ARBA00022763"/>
    </source>
</evidence>
<evidence type="ECO:0000256" key="10">
    <source>
        <dbReference type="ARBA" id="ARBA00023242"/>
    </source>
</evidence>
<protein>
    <submittedName>
        <fullName evidence="16">X-ray repair cross-complementing protein 5-like</fullName>
    </submittedName>
</protein>
<evidence type="ECO:0000256" key="7">
    <source>
        <dbReference type="ARBA" id="ARBA00023125"/>
    </source>
</evidence>
<keyword evidence="5" id="KW-0347">Helicase</keyword>
<dbReference type="InterPro" id="IPR036465">
    <property type="entry name" value="vWFA_dom_sf"/>
</dbReference>
<dbReference type="PANTHER" id="PTHR12604:SF4">
    <property type="entry name" value="X-RAY REPAIR CROSS-COMPLEMENTING PROTEIN 5"/>
    <property type="match status" value="1"/>
</dbReference>
<keyword evidence="6" id="KW-0067">ATP-binding</keyword>
<dbReference type="InterPro" id="IPR016194">
    <property type="entry name" value="SPOC-like_C_dom_sf"/>
</dbReference>
<evidence type="ECO:0000313" key="16">
    <source>
        <dbReference type="EMBL" id="KAG7158268.1"/>
    </source>
</evidence>
<feature type="non-terminal residue" evidence="16">
    <location>
        <position position="668"/>
    </location>
</feature>
<comment type="caution">
    <text evidence="16">The sequence shown here is derived from an EMBL/GenBank/DDBJ whole genome shotgun (WGS) entry which is preliminary data.</text>
</comment>
<keyword evidence="9" id="KW-0234">DNA repair</keyword>
<dbReference type="InterPro" id="IPR005160">
    <property type="entry name" value="Ku_C"/>
</dbReference>
<feature type="domain" description="Ku70/Ku80 C-terminal arm" evidence="13">
    <location>
        <begin position="423"/>
        <end position="511"/>
    </location>
</feature>
<dbReference type="Pfam" id="PF03731">
    <property type="entry name" value="Ku_N"/>
    <property type="match status" value="1"/>
</dbReference>
<dbReference type="Gene3D" id="3.40.50.410">
    <property type="entry name" value="von Willebrand factor, type A domain"/>
    <property type="match status" value="1"/>
</dbReference>
<name>A0A8J5JL70_HOMAM</name>
<proteinExistence type="predicted"/>
<dbReference type="GO" id="GO:0043564">
    <property type="term" value="C:Ku70:Ku80 complex"/>
    <property type="evidence" value="ECO:0007669"/>
    <property type="project" value="TreeGrafter"/>
</dbReference>
<dbReference type="Pfam" id="PF03730">
    <property type="entry name" value="Ku_C"/>
    <property type="match status" value="1"/>
</dbReference>
<keyword evidence="10" id="KW-0539">Nucleus</keyword>
<evidence type="ECO:0000256" key="8">
    <source>
        <dbReference type="ARBA" id="ARBA00023172"/>
    </source>
</evidence>
<dbReference type="Proteomes" id="UP000747542">
    <property type="component" value="Unassembled WGS sequence"/>
</dbReference>
<dbReference type="SUPFAM" id="SSF100939">
    <property type="entry name" value="SPOC domain-like"/>
    <property type="match status" value="1"/>
</dbReference>
<evidence type="ECO:0000256" key="4">
    <source>
        <dbReference type="ARBA" id="ARBA00022801"/>
    </source>
</evidence>
<dbReference type="InterPro" id="IPR036494">
    <property type="entry name" value="Ku_C_sf"/>
</dbReference>
<evidence type="ECO:0000259" key="14">
    <source>
        <dbReference type="Pfam" id="PF03731"/>
    </source>
</evidence>
<evidence type="ECO:0000256" key="9">
    <source>
        <dbReference type="ARBA" id="ARBA00023204"/>
    </source>
</evidence>
<dbReference type="GO" id="GO:0005524">
    <property type="term" value="F:ATP binding"/>
    <property type="evidence" value="ECO:0007669"/>
    <property type="project" value="UniProtKB-KW"/>
</dbReference>
<keyword evidence="17" id="KW-1185">Reference proteome</keyword>
<keyword evidence="3" id="KW-0227">DNA damage</keyword>
<dbReference type="GO" id="GO:0003678">
    <property type="term" value="F:DNA helicase activity"/>
    <property type="evidence" value="ECO:0007669"/>
    <property type="project" value="InterPro"/>
</dbReference>
<dbReference type="EMBL" id="JAHLQT010035566">
    <property type="protein sequence ID" value="KAG7158268.1"/>
    <property type="molecule type" value="Genomic_DNA"/>
</dbReference>
<dbReference type="SUPFAM" id="SSF101420">
    <property type="entry name" value="C-terminal domain of Ku80"/>
    <property type="match status" value="1"/>
</dbReference>
<gene>
    <name evidence="16" type="primary">Xrcc5-L</name>
    <name evidence="16" type="ORF">Hamer_G008909</name>
</gene>
<evidence type="ECO:0000256" key="6">
    <source>
        <dbReference type="ARBA" id="ARBA00022840"/>
    </source>
</evidence>
<feature type="domain" description="Ku C-terminal" evidence="15">
    <location>
        <begin position="546"/>
        <end position="646"/>
    </location>
</feature>
<evidence type="ECO:0000259" key="15">
    <source>
        <dbReference type="Pfam" id="PF08785"/>
    </source>
</evidence>
<keyword evidence="8" id="KW-0233">DNA recombination</keyword>
<dbReference type="SUPFAM" id="SSF53300">
    <property type="entry name" value="vWA-like"/>
    <property type="match status" value="1"/>
</dbReference>
<dbReference type="GO" id="GO:0006303">
    <property type="term" value="P:double-strand break repair via nonhomologous end joining"/>
    <property type="evidence" value="ECO:0007669"/>
    <property type="project" value="InterPro"/>
</dbReference>
<dbReference type="AlphaFoldDB" id="A0A8J5JL70"/>
<sequence>MGPRAKPGEGIVVVMDVGPGVRAGVGETFFSQSKTCLVNILQRKLFAEKCRDMVGIVLFGTNDTENRLAKANQYQHITVMKEPRFVDWQMIAEVDDLPRGNSPGDWLDALIVAMDLLQDPDDLQFCSKKIVLITDFSGEFSDDQSSKIISGLKNTGIDLSIIGPNMADVDDDEDMDEPGPSNGASKDKNRKGAVPQNWNGKPKSPVQLAGELLATRIVTEVDGISCSFDEAIPQLIFFQRTSASSMNWNTELEIGRELLIPITGLIKVKRQTIPTWKTKYAHDESEEILSEASYHRQDDAQTVVEAEEVIPGYKYGKTLAAAVALSVFIQLLEELDMVAITRRIYNTNSNPVMGALFPDITADYECLIWIPLPYQEDIRMFTFPTLQRYTGKFSDSDTKKMDDLISVMDLTSQEEDGEEDLVPTQVLNPQLQYFFNVLTHRTVHAYDPIPLPATHVVKILETPERLCDTRDRVASSFKTHFPTKQIVKKTKRGNQDMFASKDDFESNKKAKLDGDDNMSVGDLTLPLVTHVTSATPVQDFMALLGVCKELGDVIIQLMDGLGNGGVGGSAAVMTKVMDCLTAFRRESIIIDPSTYNKFAPTFKDTVTYLSQHNLWDRVKESNLGMISSEENPRSNITTDAAEAFLQMDEPQQPVDQPQAVNDDDVEDL</sequence>
<feature type="region of interest" description="Disordered" evidence="11">
    <location>
        <begin position="163"/>
        <end position="203"/>
    </location>
</feature>
<organism evidence="16 17">
    <name type="scientific">Homarus americanus</name>
    <name type="common">American lobster</name>
    <dbReference type="NCBI Taxonomy" id="6706"/>
    <lineage>
        <taxon>Eukaryota</taxon>
        <taxon>Metazoa</taxon>
        <taxon>Ecdysozoa</taxon>
        <taxon>Arthropoda</taxon>
        <taxon>Crustacea</taxon>
        <taxon>Multicrustacea</taxon>
        <taxon>Malacostraca</taxon>
        <taxon>Eumalacostraca</taxon>
        <taxon>Eucarida</taxon>
        <taxon>Decapoda</taxon>
        <taxon>Pleocyemata</taxon>
        <taxon>Astacidea</taxon>
        <taxon>Nephropoidea</taxon>
        <taxon>Nephropidae</taxon>
        <taxon>Homarus</taxon>
    </lineage>
</organism>
<feature type="region of interest" description="Disordered" evidence="11">
    <location>
        <begin position="642"/>
        <end position="668"/>
    </location>
</feature>